<reference evidence="9 10" key="1">
    <citation type="submission" date="2022-12" db="EMBL/GenBank/DDBJ databases">
        <title>Chromosome-scale assembly of the Ensete ventricosum genome.</title>
        <authorList>
            <person name="Dussert Y."/>
            <person name="Stocks J."/>
            <person name="Wendawek A."/>
            <person name="Woldeyes F."/>
            <person name="Nichols R.A."/>
            <person name="Borrell J.S."/>
        </authorList>
    </citation>
    <scope>NUCLEOTIDE SEQUENCE [LARGE SCALE GENOMIC DNA]</scope>
    <source>
        <strain evidence="10">cv. Maze</strain>
        <tissue evidence="9">Seeds</tissue>
    </source>
</reference>
<accession>A0AAV8QXV5</accession>
<evidence type="ECO:0000256" key="7">
    <source>
        <dbReference type="ARBA" id="ARBA00024340"/>
    </source>
</evidence>
<gene>
    <name evidence="9" type="ORF">OPV22_014493</name>
</gene>
<dbReference type="Pfam" id="PF08137">
    <property type="entry name" value="DVL"/>
    <property type="match status" value="1"/>
</dbReference>
<evidence type="ECO:0000313" key="10">
    <source>
        <dbReference type="Proteomes" id="UP001222027"/>
    </source>
</evidence>
<keyword evidence="3" id="KW-1003">Cell membrane</keyword>
<dbReference type="AlphaFoldDB" id="A0AAV8QXV5"/>
<dbReference type="GO" id="GO:0005886">
    <property type="term" value="C:plasma membrane"/>
    <property type="evidence" value="ECO:0007669"/>
    <property type="project" value="UniProtKB-SubCell"/>
</dbReference>
<keyword evidence="4" id="KW-0812">Transmembrane</keyword>
<dbReference type="PANTHER" id="PTHR47855">
    <property type="entry name" value="OS01G0525701 PROTEIN"/>
    <property type="match status" value="1"/>
</dbReference>
<comment type="subcellular location">
    <subcellularLocation>
        <location evidence="1">Cell membrane</location>
        <topology evidence="1">Single-pass membrane protein</topology>
    </subcellularLocation>
</comment>
<dbReference type="GO" id="GO:0048367">
    <property type="term" value="P:shoot system development"/>
    <property type="evidence" value="ECO:0007669"/>
    <property type="project" value="UniProtKB-ARBA"/>
</dbReference>
<evidence type="ECO:0000313" key="9">
    <source>
        <dbReference type="EMBL" id="KAJ8492772.1"/>
    </source>
</evidence>
<dbReference type="GO" id="GO:0008285">
    <property type="term" value="P:negative regulation of cell population proliferation"/>
    <property type="evidence" value="ECO:0007669"/>
    <property type="project" value="InterPro"/>
</dbReference>
<evidence type="ECO:0000256" key="3">
    <source>
        <dbReference type="ARBA" id="ARBA00022475"/>
    </source>
</evidence>
<protein>
    <submittedName>
        <fullName evidence="9">Uncharacterized protein</fullName>
    </submittedName>
</protein>
<keyword evidence="6" id="KW-0472">Membrane</keyword>
<keyword evidence="10" id="KW-1185">Reference proteome</keyword>
<comment type="caution">
    <text evidence="9">The sequence shown here is derived from an EMBL/GenBank/DDBJ whole genome shotgun (WGS) entry which is preliminary data.</text>
</comment>
<dbReference type="EMBL" id="JAQQAF010000004">
    <property type="protein sequence ID" value="KAJ8492772.1"/>
    <property type="molecule type" value="Genomic_DNA"/>
</dbReference>
<evidence type="ECO:0000256" key="1">
    <source>
        <dbReference type="ARBA" id="ARBA00004162"/>
    </source>
</evidence>
<dbReference type="Proteomes" id="UP001222027">
    <property type="component" value="Unassembled WGS sequence"/>
</dbReference>
<feature type="chain" id="PRO_5043429093" evidence="8">
    <location>
        <begin position="22"/>
        <end position="133"/>
    </location>
</feature>
<dbReference type="InterPro" id="IPR012552">
    <property type="entry name" value="DVL"/>
</dbReference>
<evidence type="ECO:0000256" key="4">
    <source>
        <dbReference type="ARBA" id="ARBA00022692"/>
    </source>
</evidence>
<evidence type="ECO:0000256" key="8">
    <source>
        <dbReference type="SAM" id="SignalP"/>
    </source>
</evidence>
<dbReference type="PANTHER" id="PTHR47855:SF6">
    <property type="entry name" value="ROTUNDIFOLIA LIKE 8"/>
    <property type="match status" value="1"/>
</dbReference>
<keyword evidence="2" id="KW-0217">Developmental protein</keyword>
<evidence type="ECO:0000256" key="6">
    <source>
        <dbReference type="ARBA" id="ARBA00023136"/>
    </source>
</evidence>
<organism evidence="9 10">
    <name type="scientific">Ensete ventricosum</name>
    <name type="common">Abyssinian banana</name>
    <name type="synonym">Musa ensete</name>
    <dbReference type="NCBI Taxonomy" id="4639"/>
    <lineage>
        <taxon>Eukaryota</taxon>
        <taxon>Viridiplantae</taxon>
        <taxon>Streptophyta</taxon>
        <taxon>Embryophyta</taxon>
        <taxon>Tracheophyta</taxon>
        <taxon>Spermatophyta</taxon>
        <taxon>Magnoliopsida</taxon>
        <taxon>Liliopsida</taxon>
        <taxon>Zingiberales</taxon>
        <taxon>Musaceae</taxon>
        <taxon>Ensete</taxon>
    </lineage>
</organism>
<comment type="similarity">
    <text evidence="7">Belongs to the DVL/RTFL small polypeptides family.</text>
</comment>
<keyword evidence="8" id="KW-0732">Signal</keyword>
<dbReference type="InterPro" id="IPR052153">
    <property type="entry name" value="DVL/RTFL_small_peptides"/>
</dbReference>
<evidence type="ECO:0000256" key="5">
    <source>
        <dbReference type="ARBA" id="ARBA00022989"/>
    </source>
</evidence>
<sequence length="133" mass="14520">MAATASALCLVVAAISPFLLCFNLSAANIAPHAAAPPFIVGLHHPSQGNGTTRYGQSGESRDGLGYRRAPEFRPLHSPHSSNCVQDIYVLASMKMRSHGKVPQRGGLSRALRQQKARLYIIRRCVVMLLCWHD</sequence>
<proteinExistence type="inferred from homology"/>
<name>A0AAV8QXV5_ENSVE</name>
<evidence type="ECO:0000256" key="2">
    <source>
        <dbReference type="ARBA" id="ARBA00022473"/>
    </source>
</evidence>
<keyword evidence="5" id="KW-1133">Transmembrane helix</keyword>
<feature type="signal peptide" evidence="8">
    <location>
        <begin position="1"/>
        <end position="21"/>
    </location>
</feature>